<accession>A0A915A1B9</accession>
<protein>
    <submittedName>
        <fullName evidence="2">Uncharacterized protein</fullName>
    </submittedName>
</protein>
<dbReference type="AlphaFoldDB" id="A0A915A1B9"/>
<name>A0A915A1B9_PARUN</name>
<reference evidence="2" key="1">
    <citation type="submission" date="2022-11" db="UniProtKB">
        <authorList>
            <consortium name="WormBaseParasite"/>
        </authorList>
    </citation>
    <scope>IDENTIFICATION</scope>
</reference>
<dbReference type="Proteomes" id="UP000887569">
    <property type="component" value="Unplaced"/>
</dbReference>
<evidence type="ECO:0000313" key="2">
    <source>
        <dbReference type="WBParaSite" id="PgE069_g001_t01"/>
    </source>
</evidence>
<keyword evidence="1" id="KW-1185">Reference proteome</keyword>
<evidence type="ECO:0000313" key="1">
    <source>
        <dbReference type="Proteomes" id="UP000887569"/>
    </source>
</evidence>
<organism evidence="1 2">
    <name type="scientific">Parascaris univalens</name>
    <name type="common">Nematode worm</name>
    <dbReference type="NCBI Taxonomy" id="6257"/>
    <lineage>
        <taxon>Eukaryota</taxon>
        <taxon>Metazoa</taxon>
        <taxon>Ecdysozoa</taxon>
        <taxon>Nematoda</taxon>
        <taxon>Chromadorea</taxon>
        <taxon>Rhabditida</taxon>
        <taxon>Spirurina</taxon>
        <taxon>Ascaridomorpha</taxon>
        <taxon>Ascaridoidea</taxon>
        <taxon>Ascarididae</taxon>
        <taxon>Parascaris</taxon>
    </lineage>
</organism>
<dbReference type="WBParaSite" id="PgE069_g001_t01">
    <property type="protein sequence ID" value="PgE069_g001_t01"/>
    <property type="gene ID" value="PgE069_g001"/>
</dbReference>
<proteinExistence type="predicted"/>
<sequence>MCCIVLVCSVQSPNKSYTLQYLIEVHKPLWCIGRYSHCNICLEIGISA</sequence>